<organism evidence="1 2">
    <name type="scientific">Amycolatopsis alkalitolerans</name>
    <dbReference type="NCBI Taxonomy" id="2547244"/>
    <lineage>
        <taxon>Bacteria</taxon>
        <taxon>Bacillati</taxon>
        <taxon>Actinomycetota</taxon>
        <taxon>Actinomycetes</taxon>
        <taxon>Pseudonocardiales</taxon>
        <taxon>Pseudonocardiaceae</taxon>
        <taxon>Amycolatopsis</taxon>
    </lineage>
</organism>
<dbReference type="EMBL" id="VDFW01000003">
    <property type="protein sequence ID" value="TNC28474.1"/>
    <property type="molecule type" value="Genomic_DNA"/>
</dbReference>
<dbReference type="OrthoDB" id="3517652at2"/>
<dbReference type="AlphaFoldDB" id="A0A5C4M5F6"/>
<proteinExistence type="predicted"/>
<comment type="caution">
    <text evidence="1">The sequence shown here is derived from an EMBL/GenBank/DDBJ whole genome shotgun (WGS) entry which is preliminary data.</text>
</comment>
<protein>
    <submittedName>
        <fullName evidence="1">Uncharacterized protein</fullName>
    </submittedName>
</protein>
<accession>A0A5C4M5F6</accession>
<name>A0A5C4M5F6_9PSEU</name>
<keyword evidence="2" id="KW-1185">Reference proteome</keyword>
<evidence type="ECO:0000313" key="2">
    <source>
        <dbReference type="Proteomes" id="UP000305546"/>
    </source>
</evidence>
<gene>
    <name evidence="1" type="ORF">FG385_04120</name>
</gene>
<sequence>MSRSFVIDADSFAMDDPEGNPFAFAWREITGIETGTAWAGGAPLIASRRLDHVLVRTREREMYVRLAGQPRTVLQVADGVQQFAPQLWAGHKTSKARRFQLS</sequence>
<evidence type="ECO:0000313" key="1">
    <source>
        <dbReference type="EMBL" id="TNC28474.1"/>
    </source>
</evidence>
<reference evidence="1 2" key="1">
    <citation type="submission" date="2019-06" db="EMBL/GenBank/DDBJ databases">
        <title>Amycolatopsis alkalitolerans sp. nov., isolated from Gastrodia elata Blume.</title>
        <authorList>
            <person name="Narsing Rao M.P."/>
            <person name="Li W.J."/>
        </authorList>
    </citation>
    <scope>NUCLEOTIDE SEQUENCE [LARGE SCALE GENOMIC DNA]</scope>
    <source>
        <strain evidence="1 2">SYSUP0005</strain>
    </source>
</reference>
<dbReference type="RefSeq" id="WP_139095252.1">
    <property type="nucleotide sequence ID" value="NZ_VDFW01000003.1"/>
</dbReference>
<dbReference type="Proteomes" id="UP000305546">
    <property type="component" value="Unassembled WGS sequence"/>
</dbReference>